<protein>
    <submittedName>
        <fullName evidence="1">Uncharacterized protein</fullName>
    </submittedName>
</protein>
<proteinExistence type="predicted"/>
<accession>A0A853CMZ2</accession>
<dbReference type="Proteomes" id="UP000541969">
    <property type="component" value="Unassembled WGS sequence"/>
</dbReference>
<gene>
    <name evidence="1" type="ORF">GGQ55_004839</name>
</gene>
<keyword evidence="2" id="KW-1185">Reference proteome</keyword>
<name>A0A853CMZ2_9ACTN</name>
<evidence type="ECO:0000313" key="2">
    <source>
        <dbReference type="Proteomes" id="UP000541969"/>
    </source>
</evidence>
<sequence length="225" mass="24300">MTLSTTPALLETRAAWHRVAEHVLAAGQFASTGEIRLRPYPSGFSTVDGVDGRQIAVVGDELAVLDGDTTRYHPLTTVGDAARFAGVEPGLRGSYPPATSADPDAPLRIDRGAARVLADWYALADAALRRFAEDLGEPADPILWPEHFDLGITVDATNYGASPGDSAFDDPYFYVGPHEGPTSMHDFWNTPFGAAVPAHRIPTTDHAVAFCWEGRNRIRIDRSTT</sequence>
<dbReference type="EMBL" id="JACBZT010000001">
    <property type="protein sequence ID" value="NYJ08561.1"/>
    <property type="molecule type" value="Genomic_DNA"/>
</dbReference>
<organism evidence="1 2">
    <name type="scientific">Petropleomorpha daqingensis</name>
    <dbReference type="NCBI Taxonomy" id="2026353"/>
    <lineage>
        <taxon>Bacteria</taxon>
        <taxon>Bacillati</taxon>
        <taxon>Actinomycetota</taxon>
        <taxon>Actinomycetes</taxon>
        <taxon>Geodermatophilales</taxon>
        <taxon>Geodermatophilaceae</taxon>
        <taxon>Petropleomorpha</taxon>
    </lineage>
</organism>
<dbReference type="AlphaFoldDB" id="A0A853CMZ2"/>
<dbReference type="RefSeq" id="WP_179721249.1">
    <property type="nucleotide sequence ID" value="NZ_JACBZT010000001.1"/>
</dbReference>
<reference evidence="1 2" key="1">
    <citation type="submission" date="2020-07" db="EMBL/GenBank/DDBJ databases">
        <title>Sequencing the genomes of 1000 actinobacteria strains.</title>
        <authorList>
            <person name="Klenk H.-P."/>
        </authorList>
    </citation>
    <scope>NUCLEOTIDE SEQUENCE [LARGE SCALE GENOMIC DNA]</scope>
    <source>
        <strain evidence="1 2">DSM 104001</strain>
    </source>
</reference>
<evidence type="ECO:0000313" key="1">
    <source>
        <dbReference type="EMBL" id="NYJ08561.1"/>
    </source>
</evidence>
<comment type="caution">
    <text evidence="1">The sequence shown here is derived from an EMBL/GenBank/DDBJ whole genome shotgun (WGS) entry which is preliminary data.</text>
</comment>